<name>A0ABS9V0Q1_9BACT</name>
<sequence>MIKIYFDWNVMSQIKNGDHKELREIIFDNEKLFIPFSTSHIGDIFSSFKETDTQRDYIESDLNFISELTKDKCLMNTGKDVVLDFYPPKELFEQRIEEKDLFNDISLDGLMKIFEQDDLIKSIGKSLINLLKSIPLEESFKQAFENPESAEQMDKMFPGLKENPTMEGFFKSFSKMNLNLNESDGYQELRKTVQGGMGINRDKIFDSDDPYKIIDGKYKKIGTSPNQFIDNSKNAPEWFNEITNEYLLLDMHGYQEDKVNIKKGRKETFRNTTEDAFHAAFASTCSFYVINDNKSYKKTKLIYEKLGINTIVFKPSEFIEYYQKYLDIKDAILNFRIPFEIIKTAEFYEEVMESATLRTYYVPFFFFGFFNKIMVLIPNDGSDTIFLLSQNGPSNHRIYSMEIQHLHKQLCEILGDDIENLGQIKDEEFKEKEWVGRKWILGEITFRLTRPNGHFQLYFDQQN</sequence>
<protein>
    <recommendedName>
        <fullName evidence="3">PIN like domain-containing protein</fullName>
    </recommendedName>
</protein>
<evidence type="ECO:0008006" key="3">
    <source>
        <dbReference type="Google" id="ProtNLM"/>
    </source>
</evidence>
<dbReference type="EMBL" id="JAKZGP010000027">
    <property type="protein sequence ID" value="MCH7409987.1"/>
    <property type="molecule type" value="Genomic_DNA"/>
</dbReference>
<organism evidence="1 2">
    <name type="scientific">Belliella filtrata</name>
    <dbReference type="NCBI Taxonomy" id="2923435"/>
    <lineage>
        <taxon>Bacteria</taxon>
        <taxon>Pseudomonadati</taxon>
        <taxon>Bacteroidota</taxon>
        <taxon>Cytophagia</taxon>
        <taxon>Cytophagales</taxon>
        <taxon>Cyclobacteriaceae</taxon>
        <taxon>Belliella</taxon>
    </lineage>
</organism>
<evidence type="ECO:0000313" key="2">
    <source>
        <dbReference type="Proteomes" id="UP001165489"/>
    </source>
</evidence>
<evidence type="ECO:0000313" key="1">
    <source>
        <dbReference type="EMBL" id="MCH7409987.1"/>
    </source>
</evidence>
<reference evidence="1" key="1">
    <citation type="submission" date="2022-03" db="EMBL/GenBank/DDBJ databases">
        <title>De novo assembled genomes of Belliella spp. (Cyclobacteriaceae) strains.</title>
        <authorList>
            <person name="Szabo A."/>
            <person name="Korponai K."/>
            <person name="Felfoldi T."/>
        </authorList>
    </citation>
    <scope>NUCLEOTIDE SEQUENCE</scope>
    <source>
        <strain evidence="1">DSM 111904</strain>
    </source>
</reference>
<keyword evidence="2" id="KW-1185">Reference proteome</keyword>
<comment type="caution">
    <text evidence="1">The sequence shown here is derived from an EMBL/GenBank/DDBJ whole genome shotgun (WGS) entry which is preliminary data.</text>
</comment>
<dbReference type="RefSeq" id="WP_241348358.1">
    <property type="nucleotide sequence ID" value="NZ_JAKZGP010000027.1"/>
</dbReference>
<proteinExistence type="predicted"/>
<gene>
    <name evidence="1" type="ORF">MM239_11330</name>
</gene>
<dbReference type="Proteomes" id="UP001165489">
    <property type="component" value="Unassembled WGS sequence"/>
</dbReference>
<accession>A0ABS9V0Q1</accession>